<dbReference type="EMBL" id="CAJJDM010000006">
    <property type="protein sequence ID" value="CAD8045228.1"/>
    <property type="molecule type" value="Genomic_DNA"/>
</dbReference>
<protein>
    <recommendedName>
        <fullName evidence="4">Transmembrane protein</fullName>
    </recommendedName>
</protein>
<gene>
    <name evidence="2" type="ORF">PPRIM_AZ9-3.1.T0090254</name>
</gene>
<dbReference type="AlphaFoldDB" id="A0A8S1K4G4"/>
<evidence type="ECO:0000313" key="2">
    <source>
        <dbReference type="EMBL" id="CAD8045228.1"/>
    </source>
</evidence>
<organism evidence="2 3">
    <name type="scientific">Paramecium primaurelia</name>
    <dbReference type="NCBI Taxonomy" id="5886"/>
    <lineage>
        <taxon>Eukaryota</taxon>
        <taxon>Sar</taxon>
        <taxon>Alveolata</taxon>
        <taxon>Ciliophora</taxon>
        <taxon>Intramacronucleata</taxon>
        <taxon>Oligohymenophorea</taxon>
        <taxon>Peniculida</taxon>
        <taxon>Parameciidae</taxon>
        <taxon>Paramecium</taxon>
    </lineage>
</organism>
<keyword evidence="1" id="KW-0812">Transmembrane</keyword>
<feature type="transmembrane region" description="Helical" evidence="1">
    <location>
        <begin position="154"/>
        <end position="173"/>
    </location>
</feature>
<reference evidence="2" key="1">
    <citation type="submission" date="2021-01" db="EMBL/GenBank/DDBJ databases">
        <authorList>
            <consortium name="Genoscope - CEA"/>
            <person name="William W."/>
        </authorList>
    </citation>
    <scope>NUCLEOTIDE SEQUENCE</scope>
</reference>
<dbReference type="Proteomes" id="UP000688137">
    <property type="component" value="Unassembled WGS sequence"/>
</dbReference>
<accession>A0A8S1K4G4</accession>
<sequence>MQNTIKQRTCKQRSSVHKKVQQINSERRSLNIDMNNYTPKQPQLAEKTIKNINRYSFTDLNEQEKRGLMSTVAIFITISSDFYVQDDDQNLFKTQQIIRYNKFNCKNVFSFGKLSYYYKSTYLEVVIEDFVMIIYLLFNILYDLRLISFINQTQLYIFTQIIQVSIFIIYSTISQFNPRIYIIIQITSQHRKLIKLYLIQKTNIVSQVIQLKQDCNISELMFAQHNLNYFYESKTISQIKELNRTFKFQQIIQLKKLRSISIRLLIIDLNVKLKSKIERGGVYLLYKDNVQTRG</sequence>
<evidence type="ECO:0000313" key="3">
    <source>
        <dbReference type="Proteomes" id="UP000688137"/>
    </source>
</evidence>
<name>A0A8S1K4G4_PARPR</name>
<keyword evidence="3" id="KW-1185">Reference proteome</keyword>
<evidence type="ECO:0008006" key="4">
    <source>
        <dbReference type="Google" id="ProtNLM"/>
    </source>
</evidence>
<keyword evidence="1" id="KW-1133">Transmembrane helix</keyword>
<feature type="transmembrane region" description="Helical" evidence="1">
    <location>
        <begin position="122"/>
        <end position="142"/>
    </location>
</feature>
<proteinExistence type="predicted"/>
<comment type="caution">
    <text evidence="2">The sequence shown here is derived from an EMBL/GenBank/DDBJ whole genome shotgun (WGS) entry which is preliminary data.</text>
</comment>
<evidence type="ECO:0000256" key="1">
    <source>
        <dbReference type="SAM" id="Phobius"/>
    </source>
</evidence>
<keyword evidence="1" id="KW-0472">Membrane</keyword>